<dbReference type="AlphaFoldDB" id="A0A8B5YFV0"/>
<proteinExistence type="predicted"/>
<name>A0A8B5YFV0_BACLI</name>
<gene>
    <name evidence="1" type="ORF">CHCC16736_4626</name>
</gene>
<comment type="caution">
    <text evidence="1">The sequence shown here is derived from an EMBL/GenBank/DDBJ whole genome shotgun (WGS) entry which is preliminary data.</text>
</comment>
<dbReference type="Proteomes" id="UP000435910">
    <property type="component" value="Unassembled WGS sequence"/>
</dbReference>
<accession>A0A8B5YFV0</accession>
<reference evidence="1 2" key="1">
    <citation type="submission" date="2019-06" db="EMBL/GenBank/DDBJ databases">
        <title>Genome sequence analysis of &gt;100 Bacillus licheniformis strains suggests intrinsic resistance to this species.</title>
        <authorList>
            <person name="Wels M."/>
            <person name="Siezen R.J."/>
            <person name="Johansen E."/>
            <person name="Stuer-Lauridsen B."/>
            <person name="Bjerre K."/>
            <person name="Nielsen B.K.K."/>
        </authorList>
    </citation>
    <scope>NUCLEOTIDE SEQUENCE [LARGE SCALE GENOMIC DNA]</scope>
    <source>
        <strain evidence="1 2">BAC-16736</strain>
    </source>
</reference>
<sequence length="74" mass="8167">MLGCHLPQIGQAPIEDKWLAEVEGCETIRQGVAHLERGKRCGFEQGGVTRLTLFIAHRGQAMGDFIRPPALLLK</sequence>
<evidence type="ECO:0000313" key="1">
    <source>
        <dbReference type="EMBL" id="TWL31004.1"/>
    </source>
</evidence>
<dbReference type="EMBL" id="NILC01000011">
    <property type="protein sequence ID" value="TWL31004.1"/>
    <property type="molecule type" value="Genomic_DNA"/>
</dbReference>
<organism evidence="1 2">
    <name type="scientific">Bacillus licheniformis</name>
    <dbReference type="NCBI Taxonomy" id="1402"/>
    <lineage>
        <taxon>Bacteria</taxon>
        <taxon>Bacillati</taxon>
        <taxon>Bacillota</taxon>
        <taxon>Bacilli</taxon>
        <taxon>Bacillales</taxon>
        <taxon>Bacillaceae</taxon>
        <taxon>Bacillus</taxon>
    </lineage>
</organism>
<protein>
    <submittedName>
        <fullName evidence="1">Uncharacterized protein</fullName>
    </submittedName>
</protein>
<evidence type="ECO:0000313" key="2">
    <source>
        <dbReference type="Proteomes" id="UP000435910"/>
    </source>
</evidence>